<evidence type="ECO:0000313" key="3">
    <source>
        <dbReference type="Proteomes" id="UP000409037"/>
    </source>
</evidence>
<sequence>MGKRKVYVKTDLSIPEVKRGIDQKGNTVALPQVIPPPITRVAFGRNATRMRFFDFSHWYCAGIDSITYACQKQIERFLAGQDSEIEVSTVAGYCNTSLREFLDYLVLRATAFQRELSLIDIDRDLIDGFLGHLAGQGVSINTQRLRYAGMKSVLQALGRRGFFTLVASGDAATFPSNPFPNSNRQAKGEVPLPKVQRQAFATAVKLAVLPIWQDDIPLTSELVSYALLIVALHTGRNTTPLLEMERDCLQNHPKDNSTFLVLWKRRGHNTSKVILRANSPHERLLESTPTIKTNIELLIRRVIAHSELICMEAPDDIQTRVWLYRSRARHEKGQVKALSENQLRGAIRKLVDDYGLTDSDGQPLRLNISRLRKTFANRVIELLDGDLATTAIALGNSPQIAGRNYLMPGEDAKRNWRFMGEVLVEELLNSTIGATYHTTPMGRCSDPVNGQYAPKREGATCINFINCVRCRHYAVTGCDLNKLFSFYYRVYAERSRMDTRRWAREYAHIPRLIDDYIVAEGLRRGVFKLADVNAAREHARSEPHPFWSSDLVSSLEVFT</sequence>
<proteinExistence type="predicted"/>
<dbReference type="EMBL" id="CABVHU010000021">
    <property type="protein sequence ID" value="VVO40605.1"/>
    <property type="molecule type" value="Genomic_DNA"/>
</dbReference>
<dbReference type="RefSeq" id="WP_150800877.1">
    <property type="nucleotide sequence ID" value="NZ_CABVHU010000021.1"/>
</dbReference>
<dbReference type="Gene3D" id="1.10.150.130">
    <property type="match status" value="1"/>
</dbReference>
<accession>A0A5E7FN12</accession>
<dbReference type="InterPro" id="IPR011010">
    <property type="entry name" value="DNA_brk_join_enz"/>
</dbReference>
<name>A0A5E7FN12_PSEFL</name>
<keyword evidence="1" id="KW-0238">DNA-binding</keyword>
<dbReference type="OrthoDB" id="6092950at2"/>
<dbReference type="InterPro" id="IPR010998">
    <property type="entry name" value="Integrase_recombinase_N"/>
</dbReference>
<evidence type="ECO:0000313" key="2">
    <source>
        <dbReference type="EMBL" id="VVO40605.1"/>
    </source>
</evidence>
<evidence type="ECO:0008006" key="4">
    <source>
        <dbReference type="Google" id="ProtNLM"/>
    </source>
</evidence>
<gene>
    <name evidence="2" type="ORF">PS833_05785</name>
</gene>
<dbReference type="GO" id="GO:0003677">
    <property type="term" value="F:DNA binding"/>
    <property type="evidence" value="ECO:0007669"/>
    <property type="project" value="UniProtKB-KW"/>
</dbReference>
<dbReference type="SUPFAM" id="SSF56349">
    <property type="entry name" value="DNA breaking-rejoining enzymes"/>
    <property type="match status" value="1"/>
</dbReference>
<dbReference type="AlphaFoldDB" id="A0A5E7FN12"/>
<reference evidence="2 3" key="1">
    <citation type="submission" date="2019-09" db="EMBL/GenBank/DDBJ databases">
        <authorList>
            <person name="Chandra G."/>
            <person name="Truman W A."/>
        </authorList>
    </citation>
    <scope>NUCLEOTIDE SEQUENCE [LARGE SCALE GENOMIC DNA]</scope>
    <source>
        <strain evidence="2">PS833</strain>
    </source>
</reference>
<organism evidence="2 3">
    <name type="scientific">Pseudomonas fluorescens</name>
    <dbReference type="NCBI Taxonomy" id="294"/>
    <lineage>
        <taxon>Bacteria</taxon>
        <taxon>Pseudomonadati</taxon>
        <taxon>Pseudomonadota</taxon>
        <taxon>Gammaproteobacteria</taxon>
        <taxon>Pseudomonadales</taxon>
        <taxon>Pseudomonadaceae</taxon>
        <taxon>Pseudomonas</taxon>
    </lineage>
</organism>
<evidence type="ECO:0000256" key="1">
    <source>
        <dbReference type="ARBA" id="ARBA00023125"/>
    </source>
</evidence>
<protein>
    <recommendedName>
        <fullName evidence="4">Core-binding (CB) domain-containing protein</fullName>
    </recommendedName>
</protein>
<dbReference type="Proteomes" id="UP000409037">
    <property type="component" value="Unassembled WGS sequence"/>
</dbReference>